<reference evidence="2" key="1">
    <citation type="submission" date="2024-05" db="EMBL/GenBank/DDBJ databases">
        <title>Whole genome shotgun sequence of Streptomyces violascens NBRC 12920.</title>
        <authorList>
            <person name="Komaki H."/>
            <person name="Tamura T."/>
        </authorList>
    </citation>
    <scope>NUCLEOTIDE SEQUENCE</scope>
    <source>
        <strain evidence="2">NBRC 12920</strain>
    </source>
</reference>
<sequence>MRAQVKELRHATDRTLDPELRQRLQDKAHRLQQQCEQAPGIDSARPTPA</sequence>
<dbReference type="Pfam" id="PF19908">
    <property type="entry name" value="DUF6381"/>
    <property type="match status" value="1"/>
</dbReference>
<feature type="region of interest" description="Disordered" evidence="1">
    <location>
        <begin position="27"/>
        <end position="49"/>
    </location>
</feature>
<evidence type="ECO:0000256" key="1">
    <source>
        <dbReference type="SAM" id="MobiDB-lite"/>
    </source>
</evidence>
<dbReference type="InterPro" id="IPR045961">
    <property type="entry name" value="DUF6381"/>
</dbReference>
<proteinExistence type="predicted"/>
<gene>
    <name evidence="2" type="ORF">Sviol_44060</name>
</gene>
<dbReference type="EMBL" id="BNDY01000017">
    <property type="protein sequence ID" value="GHI39998.1"/>
    <property type="molecule type" value="Genomic_DNA"/>
</dbReference>
<organism evidence="2 3">
    <name type="scientific">Streptomyces violascens</name>
    <dbReference type="NCBI Taxonomy" id="67381"/>
    <lineage>
        <taxon>Bacteria</taxon>
        <taxon>Bacillati</taxon>
        <taxon>Actinomycetota</taxon>
        <taxon>Actinomycetes</taxon>
        <taxon>Kitasatosporales</taxon>
        <taxon>Streptomycetaceae</taxon>
        <taxon>Streptomyces</taxon>
    </lineage>
</organism>
<dbReference type="RefSeq" id="WP_189959338.1">
    <property type="nucleotide sequence ID" value="NZ_BMUA01000001.1"/>
</dbReference>
<feature type="region of interest" description="Disordered" evidence="1">
    <location>
        <begin position="1"/>
        <end position="20"/>
    </location>
</feature>
<evidence type="ECO:0008006" key="4">
    <source>
        <dbReference type="Google" id="ProtNLM"/>
    </source>
</evidence>
<evidence type="ECO:0000313" key="3">
    <source>
        <dbReference type="Proteomes" id="UP001050808"/>
    </source>
</evidence>
<accession>A0ABQ3QRU4</accession>
<evidence type="ECO:0000313" key="2">
    <source>
        <dbReference type="EMBL" id="GHI39998.1"/>
    </source>
</evidence>
<keyword evidence="3" id="KW-1185">Reference proteome</keyword>
<name>A0ABQ3QRU4_9ACTN</name>
<dbReference type="Proteomes" id="UP001050808">
    <property type="component" value="Unassembled WGS sequence"/>
</dbReference>
<comment type="caution">
    <text evidence="2">The sequence shown here is derived from an EMBL/GenBank/DDBJ whole genome shotgun (WGS) entry which is preliminary data.</text>
</comment>
<protein>
    <recommendedName>
        <fullName evidence="4">Small hydrophilic protein</fullName>
    </recommendedName>
</protein>